<dbReference type="InterPro" id="IPR002035">
    <property type="entry name" value="VWF_A"/>
</dbReference>
<keyword evidence="2" id="KW-0812">Transmembrane</keyword>
<dbReference type="Pfam" id="PF13519">
    <property type="entry name" value="VWA_2"/>
    <property type="match status" value="1"/>
</dbReference>
<evidence type="ECO:0000313" key="5">
    <source>
        <dbReference type="Proteomes" id="UP000614239"/>
    </source>
</evidence>
<reference evidence="4" key="2">
    <citation type="submission" date="2020-09" db="EMBL/GenBank/DDBJ databases">
        <authorList>
            <person name="Sun Q."/>
            <person name="Zhou Y."/>
        </authorList>
    </citation>
    <scope>NUCLEOTIDE SEQUENCE</scope>
    <source>
        <strain evidence="4">CGMCC 4.7372</strain>
    </source>
</reference>
<keyword evidence="2" id="KW-1133">Transmembrane helix</keyword>
<keyword evidence="5" id="KW-1185">Reference proteome</keyword>
<proteinExistence type="predicted"/>
<feature type="transmembrane region" description="Helical" evidence="2">
    <location>
        <begin position="6"/>
        <end position="28"/>
    </location>
</feature>
<evidence type="ECO:0000313" key="4">
    <source>
        <dbReference type="EMBL" id="GGO95588.1"/>
    </source>
</evidence>
<evidence type="ECO:0000256" key="1">
    <source>
        <dbReference type="SAM" id="MobiDB-lite"/>
    </source>
</evidence>
<feature type="transmembrane region" description="Helical" evidence="2">
    <location>
        <begin position="75"/>
        <end position="96"/>
    </location>
</feature>
<dbReference type="Proteomes" id="UP000614239">
    <property type="component" value="Unassembled WGS sequence"/>
</dbReference>
<sequence>MTFHPLLGWPLAILVALIGIGAVVLNWWRLRPVRPRPRAAPVPHGRRDAGPTPPGGEADRPLPARRPLSRSARLVVARRTALVVTLVLMLAGPSTYQYDQRVTSTVEVYLVVDRTGSMAAEDWAGGAGTRLDGVRADLEAIRKALPEARFSILALDSTAAREMPLSTDINAVDSWIKTLRQEVTSRSTGSSLARMLPLLNATLTEAEQVAPQDARLVYILSDGETTDDGAGAKDAASQGVAWKDLAPLVDGGAVLGYGTAQGGRMREYDGGTTPADQMPYIKEEGQTADAVSIPDAQELQTVATDLGLPYYQRDGEGDDPTSAFTSVDVEQILSDGHHGKRSSRYLTWPLALLAFALMTWEAAALVRSDIEVRRLVRAGGR</sequence>
<organism evidence="4 5">
    <name type="scientific">Actinomyces gaoshouyii</name>
    <dbReference type="NCBI Taxonomy" id="1960083"/>
    <lineage>
        <taxon>Bacteria</taxon>
        <taxon>Bacillati</taxon>
        <taxon>Actinomycetota</taxon>
        <taxon>Actinomycetes</taxon>
        <taxon>Actinomycetales</taxon>
        <taxon>Actinomycetaceae</taxon>
        <taxon>Actinomyces</taxon>
    </lineage>
</organism>
<reference evidence="4" key="1">
    <citation type="journal article" date="2014" name="Int. J. Syst. Evol. Microbiol.">
        <title>Complete genome sequence of Corynebacterium casei LMG S-19264T (=DSM 44701T), isolated from a smear-ripened cheese.</title>
        <authorList>
            <consortium name="US DOE Joint Genome Institute (JGI-PGF)"/>
            <person name="Walter F."/>
            <person name="Albersmeier A."/>
            <person name="Kalinowski J."/>
            <person name="Ruckert C."/>
        </authorList>
    </citation>
    <scope>NUCLEOTIDE SEQUENCE</scope>
    <source>
        <strain evidence="4">CGMCC 4.7372</strain>
    </source>
</reference>
<dbReference type="RefSeq" id="WP_080462163.1">
    <property type="nucleotide sequence ID" value="NZ_BMNJ01000001.1"/>
</dbReference>
<dbReference type="OrthoDB" id="9814325at2"/>
<dbReference type="AlphaFoldDB" id="A0A8H9H9Y9"/>
<evidence type="ECO:0000256" key="2">
    <source>
        <dbReference type="SAM" id="Phobius"/>
    </source>
</evidence>
<comment type="caution">
    <text evidence="4">The sequence shown here is derived from an EMBL/GenBank/DDBJ whole genome shotgun (WGS) entry which is preliminary data.</text>
</comment>
<accession>A0A8H9H9Y9</accession>
<gene>
    <name evidence="4" type="ORF">GCM10011612_03810</name>
</gene>
<dbReference type="CDD" id="cd00198">
    <property type="entry name" value="vWFA"/>
    <property type="match status" value="1"/>
</dbReference>
<dbReference type="Gene3D" id="3.40.50.410">
    <property type="entry name" value="von Willebrand factor, type A domain"/>
    <property type="match status" value="1"/>
</dbReference>
<dbReference type="KEGG" id="actp:B6G06_08570"/>
<feature type="domain" description="VWFA" evidence="3">
    <location>
        <begin position="107"/>
        <end position="306"/>
    </location>
</feature>
<dbReference type="EMBL" id="BMNJ01000001">
    <property type="protein sequence ID" value="GGO95588.1"/>
    <property type="molecule type" value="Genomic_DNA"/>
</dbReference>
<keyword evidence="2" id="KW-0472">Membrane</keyword>
<protein>
    <recommendedName>
        <fullName evidence="3">VWFA domain-containing protein</fullName>
    </recommendedName>
</protein>
<name>A0A8H9H9Y9_9ACTO</name>
<dbReference type="InterPro" id="IPR036465">
    <property type="entry name" value="vWFA_dom_sf"/>
</dbReference>
<dbReference type="SUPFAM" id="SSF53300">
    <property type="entry name" value="vWA-like"/>
    <property type="match status" value="1"/>
</dbReference>
<evidence type="ECO:0000259" key="3">
    <source>
        <dbReference type="PROSITE" id="PS50234"/>
    </source>
</evidence>
<dbReference type="PROSITE" id="PS50234">
    <property type="entry name" value="VWFA"/>
    <property type="match status" value="1"/>
</dbReference>
<feature type="region of interest" description="Disordered" evidence="1">
    <location>
        <begin position="37"/>
        <end position="64"/>
    </location>
</feature>